<gene>
    <name evidence="1" type="ORF">SD77_0839</name>
</gene>
<comment type="caution">
    <text evidence="1">The sequence shown here is derived from an EMBL/GenBank/DDBJ whole genome shotgun (WGS) entry which is preliminary data.</text>
</comment>
<organism evidence="1 2">
    <name type="scientific">Bacillus badius</name>
    <dbReference type="NCBI Taxonomy" id="1455"/>
    <lineage>
        <taxon>Bacteria</taxon>
        <taxon>Bacillati</taxon>
        <taxon>Bacillota</taxon>
        <taxon>Bacilli</taxon>
        <taxon>Bacillales</taxon>
        <taxon>Bacillaceae</taxon>
        <taxon>Pseudobacillus</taxon>
    </lineage>
</organism>
<reference evidence="1 2" key="1">
    <citation type="submission" date="2015-01" db="EMBL/GenBank/DDBJ databases">
        <title>Genome Assembly of Bacillus badius MTCC 1458.</title>
        <authorList>
            <person name="Verma A."/>
            <person name="Khatri I."/>
            <person name="Mual P."/>
            <person name="Subramanian S."/>
            <person name="Krishnamurthi S."/>
        </authorList>
    </citation>
    <scope>NUCLEOTIDE SEQUENCE [LARGE SCALE GENOMIC DNA]</scope>
    <source>
        <strain evidence="1 2">MTCC 1458</strain>
    </source>
</reference>
<evidence type="ECO:0000313" key="2">
    <source>
        <dbReference type="Proteomes" id="UP000031982"/>
    </source>
</evidence>
<proteinExistence type="predicted"/>
<sequence>MFYQRDVHGRIKILPKDKMQFIDELKKRCPNVPLPPNQTFE</sequence>
<evidence type="ECO:0000313" key="1">
    <source>
        <dbReference type="EMBL" id="KIL78238.1"/>
    </source>
</evidence>
<accession>A0ABR5AU18</accession>
<protein>
    <submittedName>
        <fullName evidence="1">Uncharacterized protein</fullName>
    </submittedName>
</protein>
<keyword evidence="2" id="KW-1185">Reference proteome</keyword>
<dbReference type="EMBL" id="JXLP01000010">
    <property type="protein sequence ID" value="KIL78238.1"/>
    <property type="molecule type" value="Genomic_DNA"/>
</dbReference>
<name>A0ABR5AU18_BACBA</name>
<dbReference type="Proteomes" id="UP000031982">
    <property type="component" value="Unassembled WGS sequence"/>
</dbReference>